<evidence type="ECO:0000313" key="2">
    <source>
        <dbReference type="EMBL" id="EGG03237.1"/>
    </source>
</evidence>
<dbReference type="InParanoid" id="F4RW81"/>
<dbReference type="GeneID" id="18926475"/>
<dbReference type="RefSeq" id="XP_007413372.1">
    <property type="nucleotide sequence ID" value="XM_007413310.1"/>
</dbReference>
<evidence type="ECO:0000313" key="3">
    <source>
        <dbReference type="Proteomes" id="UP000001072"/>
    </source>
</evidence>
<feature type="signal peptide" evidence="1">
    <location>
        <begin position="1"/>
        <end position="24"/>
    </location>
</feature>
<dbReference type="AlphaFoldDB" id="F4RW81"/>
<proteinExistence type="predicted"/>
<dbReference type="Proteomes" id="UP000001072">
    <property type="component" value="Unassembled WGS sequence"/>
</dbReference>
<organism evidence="3">
    <name type="scientific">Melampsora larici-populina (strain 98AG31 / pathotype 3-4-7)</name>
    <name type="common">Poplar leaf rust fungus</name>
    <dbReference type="NCBI Taxonomy" id="747676"/>
    <lineage>
        <taxon>Eukaryota</taxon>
        <taxon>Fungi</taxon>
        <taxon>Dikarya</taxon>
        <taxon>Basidiomycota</taxon>
        <taxon>Pucciniomycotina</taxon>
        <taxon>Pucciniomycetes</taxon>
        <taxon>Pucciniales</taxon>
        <taxon>Melampsoraceae</taxon>
        <taxon>Melampsora</taxon>
    </lineage>
</organism>
<sequence>MFHQSFFKIAMLFSILCFSALVESSLYCRGRFSKGAKTGEHKGKAACGTSHDNTIYYCDDDGCTNGGHRWVKMDHCVLAHSNWNGTSTQQCVEYKWDDNHHRFSCTNHGGVTYHCKMNIHQIQPIICSCYES</sequence>
<dbReference type="EMBL" id="GL883125">
    <property type="protein sequence ID" value="EGG03237.1"/>
    <property type="molecule type" value="Genomic_DNA"/>
</dbReference>
<gene>
    <name evidence="2" type="ORF">MELLADRAFT_123784</name>
</gene>
<dbReference type="KEGG" id="mlr:MELLADRAFT_123784"/>
<accession>F4RW81</accession>
<keyword evidence="1" id="KW-0732">Signal</keyword>
<reference evidence="3" key="1">
    <citation type="journal article" date="2011" name="Proc. Natl. Acad. Sci. U.S.A.">
        <title>Obligate biotrophy features unraveled by the genomic analysis of rust fungi.</title>
        <authorList>
            <person name="Duplessis S."/>
            <person name="Cuomo C.A."/>
            <person name="Lin Y.-C."/>
            <person name="Aerts A."/>
            <person name="Tisserant E."/>
            <person name="Veneault-Fourrey C."/>
            <person name="Joly D.L."/>
            <person name="Hacquard S."/>
            <person name="Amselem J."/>
            <person name="Cantarel B.L."/>
            <person name="Chiu R."/>
            <person name="Coutinho P.M."/>
            <person name="Feau N."/>
            <person name="Field M."/>
            <person name="Frey P."/>
            <person name="Gelhaye E."/>
            <person name="Goldberg J."/>
            <person name="Grabherr M.G."/>
            <person name="Kodira C.D."/>
            <person name="Kohler A."/>
            <person name="Kuees U."/>
            <person name="Lindquist E.A."/>
            <person name="Lucas S.M."/>
            <person name="Mago R."/>
            <person name="Mauceli E."/>
            <person name="Morin E."/>
            <person name="Murat C."/>
            <person name="Pangilinan J.L."/>
            <person name="Park R."/>
            <person name="Pearson M."/>
            <person name="Quesneville H."/>
            <person name="Rouhier N."/>
            <person name="Sakthikumar S."/>
            <person name="Salamov A.A."/>
            <person name="Schmutz J."/>
            <person name="Selles B."/>
            <person name="Shapiro H."/>
            <person name="Tanguay P."/>
            <person name="Tuskan G.A."/>
            <person name="Henrissat B."/>
            <person name="Van de Peer Y."/>
            <person name="Rouze P."/>
            <person name="Ellis J.G."/>
            <person name="Dodds P.N."/>
            <person name="Schein J.E."/>
            <person name="Zhong S."/>
            <person name="Hamelin R.C."/>
            <person name="Grigoriev I.V."/>
            <person name="Szabo L.J."/>
            <person name="Martin F."/>
        </authorList>
    </citation>
    <scope>NUCLEOTIDE SEQUENCE [LARGE SCALE GENOMIC DNA]</scope>
    <source>
        <strain evidence="3">98AG31 / pathotype 3-4-7</strain>
    </source>
</reference>
<keyword evidence="3" id="KW-1185">Reference proteome</keyword>
<evidence type="ECO:0000256" key="1">
    <source>
        <dbReference type="SAM" id="SignalP"/>
    </source>
</evidence>
<protein>
    <submittedName>
        <fullName evidence="2">Secreted protein</fullName>
    </submittedName>
</protein>
<feature type="chain" id="PRO_5003315625" evidence="1">
    <location>
        <begin position="25"/>
        <end position="132"/>
    </location>
</feature>
<name>F4RW81_MELLP</name>
<dbReference type="HOGENOM" id="CLU_150810_2_0_1"/>
<dbReference type="VEuPathDB" id="FungiDB:MELLADRAFT_123784"/>